<organism evidence="2 3">
    <name type="scientific">Haladaptatus pallidirubidus</name>
    <dbReference type="NCBI Taxonomy" id="1008152"/>
    <lineage>
        <taxon>Archaea</taxon>
        <taxon>Methanobacteriati</taxon>
        <taxon>Methanobacteriota</taxon>
        <taxon>Stenosarchaea group</taxon>
        <taxon>Halobacteria</taxon>
        <taxon>Halobacteriales</taxon>
        <taxon>Haladaptataceae</taxon>
        <taxon>Haladaptatus</taxon>
    </lineage>
</organism>
<dbReference type="Proteomes" id="UP001501729">
    <property type="component" value="Unassembled WGS sequence"/>
</dbReference>
<feature type="region of interest" description="Disordered" evidence="1">
    <location>
        <begin position="126"/>
        <end position="159"/>
    </location>
</feature>
<evidence type="ECO:0000256" key="1">
    <source>
        <dbReference type="SAM" id="MobiDB-lite"/>
    </source>
</evidence>
<name>A0AAV3ULZ8_9EURY</name>
<reference evidence="2 3" key="1">
    <citation type="journal article" date="2019" name="Int. J. Syst. Evol. Microbiol.">
        <title>The Global Catalogue of Microorganisms (GCM) 10K type strain sequencing project: providing services to taxonomists for standard genome sequencing and annotation.</title>
        <authorList>
            <consortium name="The Broad Institute Genomics Platform"/>
            <consortium name="The Broad Institute Genome Sequencing Center for Infectious Disease"/>
            <person name="Wu L."/>
            <person name="Ma J."/>
        </authorList>
    </citation>
    <scope>NUCLEOTIDE SEQUENCE [LARGE SCALE GENOMIC DNA]</scope>
    <source>
        <strain evidence="2 3">JCM 17504</strain>
    </source>
</reference>
<sequence>MYETESVVRPLIDTMLAVSFVKPWAGLTSEKTRNTVGSNQISGIVAVVNQSFRPVYSSAKNNQRTGTAVAQTPIKDAQRAACERVELVRKGREKKHQPVTASMSDANEIAPGTSRFDHACRARRRPIAPPTAVPMSTTPPKRVIDPNMTDHTRVRTSDT</sequence>
<evidence type="ECO:0000313" key="2">
    <source>
        <dbReference type="EMBL" id="GAA5057516.1"/>
    </source>
</evidence>
<gene>
    <name evidence="2" type="ORF">GCM10025751_39570</name>
</gene>
<protein>
    <submittedName>
        <fullName evidence="2">Uncharacterized protein</fullName>
    </submittedName>
</protein>
<evidence type="ECO:0000313" key="3">
    <source>
        <dbReference type="Proteomes" id="UP001501729"/>
    </source>
</evidence>
<proteinExistence type="predicted"/>
<dbReference type="AlphaFoldDB" id="A0AAV3ULZ8"/>
<feature type="compositionally biased region" description="Basic and acidic residues" evidence="1">
    <location>
        <begin position="142"/>
        <end position="159"/>
    </location>
</feature>
<dbReference type="EMBL" id="BAABKX010000015">
    <property type="protein sequence ID" value="GAA5057516.1"/>
    <property type="molecule type" value="Genomic_DNA"/>
</dbReference>
<accession>A0AAV3ULZ8</accession>
<keyword evidence="3" id="KW-1185">Reference proteome</keyword>
<comment type="caution">
    <text evidence="2">The sequence shown here is derived from an EMBL/GenBank/DDBJ whole genome shotgun (WGS) entry which is preliminary data.</text>
</comment>